<accession>A0A512DNT2</accession>
<dbReference type="Proteomes" id="UP000321523">
    <property type="component" value="Unassembled WGS sequence"/>
</dbReference>
<gene>
    <name evidence="1" type="ORF">SAE02_22910</name>
</gene>
<organism evidence="1 2">
    <name type="scientific">Skermanella aerolata</name>
    <dbReference type="NCBI Taxonomy" id="393310"/>
    <lineage>
        <taxon>Bacteria</taxon>
        <taxon>Pseudomonadati</taxon>
        <taxon>Pseudomonadota</taxon>
        <taxon>Alphaproteobacteria</taxon>
        <taxon>Rhodospirillales</taxon>
        <taxon>Azospirillaceae</taxon>
        <taxon>Skermanella</taxon>
    </lineage>
</organism>
<dbReference type="InterPro" id="IPR049591">
    <property type="entry name" value="CE4_u4-like"/>
</dbReference>
<evidence type="ECO:0000313" key="1">
    <source>
        <dbReference type="EMBL" id="GEO38143.1"/>
    </source>
</evidence>
<keyword evidence="2" id="KW-1185">Reference proteome</keyword>
<dbReference type="EMBL" id="BJYZ01000009">
    <property type="protein sequence ID" value="GEO38143.1"/>
    <property type="molecule type" value="Genomic_DNA"/>
</dbReference>
<reference evidence="1 2" key="1">
    <citation type="submission" date="2019-07" db="EMBL/GenBank/DDBJ databases">
        <title>Whole genome shotgun sequence of Skermanella aerolata NBRC 106429.</title>
        <authorList>
            <person name="Hosoyama A."/>
            <person name="Uohara A."/>
            <person name="Ohji S."/>
            <person name="Ichikawa N."/>
        </authorList>
    </citation>
    <scope>NUCLEOTIDE SEQUENCE [LARGE SCALE GENOMIC DNA]</scope>
    <source>
        <strain evidence="1 2">NBRC 106429</strain>
    </source>
</reference>
<sequence length="244" mass="26094">MTLELDRWCTEGRTADFWWRDDDAAAPTPALDRLRGLSAGTPIALAVIPAGATPELAAELRDWPEAAVLQHGLSHTNHETAPAKKAELGAARPVPRVVGDLRTGWDLLAPFDPLPVLVPPWNRISPDLIGRLPGLGYTGLSTFTPRAQSHPAPGLCQINTHVDIMDWHGGGGFAGTDAVIAATVRHLAARRNGAADPLEPTGLLTHHLVHDADCDHFLAAYAAAISRHPAACWRNARDIFGSQS</sequence>
<name>A0A512DNT2_9PROT</name>
<proteinExistence type="predicted"/>
<dbReference type="CDD" id="cd10928">
    <property type="entry name" value="CE4_u4"/>
    <property type="match status" value="1"/>
</dbReference>
<evidence type="ECO:0000313" key="2">
    <source>
        <dbReference type="Proteomes" id="UP000321523"/>
    </source>
</evidence>
<dbReference type="AlphaFoldDB" id="A0A512DNT2"/>
<protein>
    <submittedName>
        <fullName evidence="1">Polysaccharide deacetylase</fullName>
    </submittedName>
</protein>
<comment type="caution">
    <text evidence="1">The sequence shown here is derived from an EMBL/GenBank/DDBJ whole genome shotgun (WGS) entry which is preliminary data.</text>
</comment>